<dbReference type="InterPro" id="IPR058277">
    <property type="entry name" value="DUF7971"/>
</dbReference>
<accession>M0E7X6</accession>
<dbReference type="EMBL" id="AOJE01000008">
    <property type="protein sequence ID" value="ELZ43108.1"/>
    <property type="molecule type" value="Genomic_DNA"/>
</dbReference>
<organism evidence="1 2">
    <name type="scientific">Halorubrum saccharovorum DSM 1137</name>
    <dbReference type="NCBI Taxonomy" id="1227484"/>
    <lineage>
        <taxon>Archaea</taxon>
        <taxon>Methanobacteriati</taxon>
        <taxon>Methanobacteriota</taxon>
        <taxon>Stenosarchaea group</taxon>
        <taxon>Halobacteria</taxon>
        <taxon>Halobacteriales</taxon>
        <taxon>Haloferacaceae</taxon>
        <taxon>Halorubrum</taxon>
    </lineage>
</organism>
<evidence type="ECO:0000313" key="2">
    <source>
        <dbReference type="Proteomes" id="UP000011514"/>
    </source>
</evidence>
<dbReference type="PATRIC" id="fig|1227484.4.peg.321"/>
<protein>
    <submittedName>
        <fullName evidence="1">Uncharacterized protein</fullName>
    </submittedName>
</protein>
<dbReference type="Proteomes" id="UP000011514">
    <property type="component" value="Unassembled WGS sequence"/>
</dbReference>
<reference evidence="1 2" key="1">
    <citation type="journal article" date="2014" name="PLoS Genet.">
        <title>Phylogenetically driven sequencing of extremely halophilic archaea reveals strategies for static and dynamic osmo-response.</title>
        <authorList>
            <person name="Becker E.A."/>
            <person name="Seitzer P.M."/>
            <person name="Tritt A."/>
            <person name="Larsen D."/>
            <person name="Krusor M."/>
            <person name="Yao A.I."/>
            <person name="Wu D."/>
            <person name="Madern D."/>
            <person name="Eisen J.A."/>
            <person name="Darling A.E."/>
            <person name="Facciotti M.T."/>
        </authorList>
    </citation>
    <scope>NUCLEOTIDE SEQUENCE [LARGE SCALE GENOMIC DNA]</scope>
    <source>
        <strain evidence="1 2">DSM 1137</strain>
    </source>
</reference>
<dbReference type="eggNOG" id="arCOG06307">
    <property type="taxonomic scope" value="Archaea"/>
</dbReference>
<dbReference type="AlphaFoldDB" id="M0E7X6"/>
<dbReference type="STRING" id="1227484.C471_01584"/>
<evidence type="ECO:0000313" key="1">
    <source>
        <dbReference type="EMBL" id="ELZ43108.1"/>
    </source>
</evidence>
<dbReference type="Pfam" id="PF25926">
    <property type="entry name" value="DUF7971"/>
    <property type="match status" value="1"/>
</dbReference>
<comment type="caution">
    <text evidence="1">The sequence shown here is derived from an EMBL/GenBank/DDBJ whole genome shotgun (WGS) entry which is preliminary data.</text>
</comment>
<name>M0E7X6_9EURY</name>
<proteinExistence type="predicted"/>
<gene>
    <name evidence="1" type="ORF">C471_01584</name>
</gene>
<sequence>MGVAVGRIGMPEIELGVPKGVVESLPEEDGTAEQDMRRAIAGIQSRLNDEIAGAEPEEAAEVVADAVERMEAQASTYHEFVPELRAWGQSPIYAIAWRNLYVELIGQLSEHEWLGDDLDRERNFRLVEDGIRLSDL</sequence>
<keyword evidence="2" id="KW-1185">Reference proteome</keyword>